<gene>
    <name evidence="1" type="ORF">JD78_01911</name>
</gene>
<evidence type="ECO:0008006" key="3">
    <source>
        <dbReference type="Google" id="ProtNLM"/>
    </source>
</evidence>
<keyword evidence="2" id="KW-1185">Reference proteome</keyword>
<dbReference type="AlphaFoldDB" id="A0A562IR32"/>
<protein>
    <recommendedName>
        <fullName evidence="3">CcmD family protein</fullName>
    </recommendedName>
</protein>
<organism evidence="1 2">
    <name type="scientific">Modestobacter roseus</name>
    <dbReference type="NCBI Taxonomy" id="1181884"/>
    <lineage>
        <taxon>Bacteria</taxon>
        <taxon>Bacillati</taxon>
        <taxon>Actinomycetota</taxon>
        <taxon>Actinomycetes</taxon>
        <taxon>Geodermatophilales</taxon>
        <taxon>Geodermatophilaceae</taxon>
        <taxon>Modestobacter</taxon>
    </lineage>
</organism>
<evidence type="ECO:0000313" key="1">
    <source>
        <dbReference type="EMBL" id="TWH73388.1"/>
    </source>
</evidence>
<dbReference type="RefSeq" id="WP_153356180.1">
    <property type="nucleotide sequence ID" value="NZ_ML762478.1"/>
</dbReference>
<comment type="caution">
    <text evidence="1">The sequence shown here is derived from an EMBL/GenBank/DDBJ whole genome shotgun (WGS) entry which is preliminary data.</text>
</comment>
<proteinExistence type="predicted"/>
<accession>A0A562IR32</accession>
<evidence type="ECO:0000313" key="2">
    <source>
        <dbReference type="Proteomes" id="UP000321490"/>
    </source>
</evidence>
<reference evidence="1 2" key="1">
    <citation type="submission" date="2019-07" db="EMBL/GenBank/DDBJ databases">
        <title>R&amp;d 2014.</title>
        <authorList>
            <person name="Klenk H.-P."/>
        </authorList>
    </citation>
    <scope>NUCLEOTIDE SEQUENCE [LARGE SCALE GENOMIC DNA]</scope>
    <source>
        <strain evidence="1 2">DSM 45764</strain>
    </source>
</reference>
<dbReference type="EMBL" id="VLKF01000001">
    <property type="protein sequence ID" value="TWH73388.1"/>
    <property type="molecule type" value="Genomic_DNA"/>
</dbReference>
<sequence>MLQFSALALYLVLLAGFFFLLYSVVNRAVLNALRTHHGEVRAEEERSARTERT</sequence>
<name>A0A562IR32_9ACTN</name>
<dbReference type="Proteomes" id="UP000321490">
    <property type="component" value="Unassembled WGS sequence"/>
</dbReference>